<dbReference type="InterPro" id="IPR016062">
    <property type="entry name" value="TM1410-rel"/>
</dbReference>
<dbReference type="Pfam" id="PF03537">
    <property type="entry name" value="Glyco_hydro_114"/>
    <property type="match status" value="1"/>
</dbReference>
<sequence length="323" mass="37853">MAEIHNMKKLYYLLPIGLALLILFGFEMDDKDKNTQKAGKKMQEMVIGISKYARKFHPDFIVIPQNGSELAFQNVNPENPLCQEYINAIDGIAIEELFLDEKGKADDYRINNLKKIPNDKKVIVSEFVKEKNDEDRIVKLNQEAGFVPFIRTADNYHYHTIPEKTLNENSNNITKLVDVQNFLYLINADDFDTKKELIEKVANSNFDLILIDLYYLSFPYTKADLEKLKIKKNGGKRLVICYLNIGAAENWRSYWQSDWKLGNPKWLKKNYKGYDNEIYVEFWEPTWQKMMFGKEDSYMKKIINAGFDGVFLDNVEAYYALYN</sequence>
<dbReference type="PANTHER" id="PTHR35882">
    <property type="entry name" value="PELA"/>
    <property type="match status" value="1"/>
</dbReference>
<dbReference type="InterPro" id="IPR017853">
    <property type="entry name" value="GH"/>
</dbReference>
<name>A0A4Q1KP03_9FLAO</name>
<feature type="domain" description="Glycoside-hydrolase family GH114 TIM-barrel" evidence="1">
    <location>
        <begin position="231"/>
        <end position="318"/>
    </location>
</feature>
<gene>
    <name evidence="2" type="ORF">EQG68_08780</name>
</gene>
<dbReference type="AlphaFoldDB" id="A0A4Q1KP03"/>
<dbReference type="Proteomes" id="UP000289734">
    <property type="component" value="Unassembled WGS sequence"/>
</dbReference>
<dbReference type="PRINTS" id="PR01545">
    <property type="entry name" value="THEMAYE10DUF"/>
</dbReference>
<proteinExistence type="predicted"/>
<dbReference type="OrthoDB" id="30037at2"/>
<accession>A0A4Q1KP03</accession>
<protein>
    <recommendedName>
        <fullName evidence="1">Glycoside-hydrolase family GH114 TIM-barrel domain-containing protein</fullName>
    </recommendedName>
</protein>
<evidence type="ECO:0000313" key="3">
    <source>
        <dbReference type="Proteomes" id="UP000289734"/>
    </source>
</evidence>
<dbReference type="PANTHER" id="PTHR35882:SF2">
    <property type="entry name" value="PELA"/>
    <property type="match status" value="1"/>
</dbReference>
<evidence type="ECO:0000259" key="1">
    <source>
        <dbReference type="Pfam" id="PF03537"/>
    </source>
</evidence>
<dbReference type="EMBL" id="SBKQ01000008">
    <property type="protein sequence ID" value="RXR31761.1"/>
    <property type="molecule type" value="Genomic_DNA"/>
</dbReference>
<dbReference type="SUPFAM" id="SSF51445">
    <property type="entry name" value="(Trans)glycosidases"/>
    <property type="match status" value="1"/>
</dbReference>
<dbReference type="InterPro" id="IPR013785">
    <property type="entry name" value="Aldolase_TIM"/>
</dbReference>
<dbReference type="Gene3D" id="3.20.20.70">
    <property type="entry name" value="Aldolase class I"/>
    <property type="match status" value="2"/>
</dbReference>
<organism evidence="2 3">
    <name type="scientific">Flavobacterium piscinae</name>
    <dbReference type="NCBI Taxonomy" id="2506424"/>
    <lineage>
        <taxon>Bacteria</taxon>
        <taxon>Pseudomonadati</taxon>
        <taxon>Bacteroidota</taxon>
        <taxon>Flavobacteriia</taxon>
        <taxon>Flavobacteriales</taxon>
        <taxon>Flavobacteriaceae</taxon>
        <taxon>Flavobacterium</taxon>
    </lineage>
</organism>
<reference evidence="3" key="1">
    <citation type="submission" date="2019-01" db="EMBL/GenBank/DDBJ databases">
        <title>Cytophagaceae bacterium strain CAR-16.</title>
        <authorList>
            <person name="Chen W.-M."/>
        </authorList>
    </citation>
    <scope>NUCLEOTIDE SEQUENCE [LARGE SCALE GENOMIC DNA]</scope>
    <source>
        <strain evidence="3">ICH-30</strain>
    </source>
</reference>
<dbReference type="RefSeq" id="WP_129464440.1">
    <property type="nucleotide sequence ID" value="NZ_SBKQ01000008.1"/>
</dbReference>
<keyword evidence="3" id="KW-1185">Reference proteome</keyword>
<evidence type="ECO:0000313" key="2">
    <source>
        <dbReference type="EMBL" id="RXR31761.1"/>
    </source>
</evidence>
<comment type="caution">
    <text evidence="2">The sequence shown here is derived from an EMBL/GenBank/DDBJ whole genome shotgun (WGS) entry which is preliminary data.</text>
</comment>
<dbReference type="InterPro" id="IPR004352">
    <property type="entry name" value="GH114_TIM-barrel"/>
</dbReference>